<evidence type="ECO:0000313" key="2">
    <source>
        <dbReference type="Proteomes" id="UP000032046"/>
    </source>
</evidence>
<evidence type="ECO:0000313" key="1">
    <source>
        <dbReference type="EMBL" id="KIP63596.1"/>
    </source>
</evidence>
<accession>A0A0D0IVQ7</accession>
<gene>
    <name evidence="1" type="ORF">ST44_03275</name>
</gene>
<dbReference type="EMBL" id="JXQK01000040">
    <property type="protein sequence ID" value="KIP63596.1"/>
    <property type="molecule type" value="Genomic_DNA"/>
</dbReference>
<dbReference type="AlphaFoldDB" id="A0A0D0IVQ7"/>
<dbReference type="Proteomes" id="UP000032046">
    <property type="component" value="Unassembled WGS sequence"/>
</dbReference>
<name>A0A0D0IVQ7_9BACT</name>
<sequence>MEFYVESEDSASAYSFVFYKYGPTMLGMSIHCDLDSKESDKEAEVLPDDTTAVSKFQKAKRTKYKKNDYNTFLHEFSCCMKRASSEYELSELKQILFELTCFQDKSYEVAKSIIKNNNTRKPTYSEVEKAINNTSLKKDFDNILKQYDLKTSKIICGDSPIIIFRRTDLTDLGKRNYDRELGLSVLVRIRLDKLSLP</sequence>
<reference evidence="1 2" key="1">
    <citation type="submission" date="2015-01" db="EMBL/GenBank/DDBJ databases">
        <title>Comparative genomics of non-oral Prevotella species.</title>
        <authorList>
            <person name="Accetto T."/>
            <person name="Nograsek B."/>
            <person name="Avgustin G."/>
        </authorList>
    </citation>
    <scope>NUCLEOTIDE SEQUENCE [LARGE SCALE GENOMIC DNA]</scope>
    <source>
        <strain evidence="1 2">P5-119</strain>
    </source>
</reference>
<protein>
    <submittedName>
        <fullName evidence="1">Uncharacterized protein</fullName>
    </submittedName>
</protein>
<organism evidence="1 2">
    <name type="scientific">Prevotella pectinovora</name>
    <dbReference type="NCBI Taxonomy" id="1602169"/>
    <lineage>
        <taxon>Bacteria</taxon>
        <taxon>Pseudomonadati</taxon>
        <taxon>Bacteroidota</taxon>
        <taxon>Bacteroidia</taxon>
        <taxon>Bacteroidales</taxon>
        <taxon>Prevotellaceae</taxon>
        <taxon>Prevotella</taxon>
    </lineage>
</organism>
<keyword evidence="2" id="KW-1185">Reference proteome</keyword>
<comment type="caution">
    <text evidence="1">The sequence shown here is derived from an EMBL/GenBank/DDBJ whole genome shotgun (WGS) entry which is preliminary data.</text>
</comment>
<proteinExistence type="predicted"/>